<dbReference type="EMBL" id="LZFP01000003">
    <property type="protein sequence ID" value="OBR41299.1"/>
    <property type="molecule type" value="Genomic_DNA"/>
</dbReference>
<dbReference type="InterPro" id="IPR036116">
    <property type="entry name" value="FN3_sf"/>
</dbReference>
<dbReference type="InterPro" id="IPR013783">
    <property type="entry name" value="Ig-like_fold"/>
</dbReference>
<evidence type="ECO:0008006" key="3">
    <source>
        <dbReference type="Google" id="ProtNLM"/>
    </source>
</evidence>
<dbReference type="STRING" id="1836467.BTR34_14735"/>
<keyword evidence="2" id="KW-1185">Reference proteome</keyword>
<dbReference type="RefSeq" id="WP_068482501.1">
    <property type="nucleotide sequence ID" value="NZ_CP018760.1"/>
</dbReference>
<sequence length="226" mass="25234">MRKVGFLITIVLFIQSCGVDADLLEYAQKNINITLTFPENNSECTEGIIISETQSELIFEWKDENNNNPYFVHLTNISTGQTELFESETTELAITLNRGIVYSWYVTGSFNSSSEIWNFYNAGPGIESTIPYPATAISPISGASISQTSTTVNLIWNSEDLDDDIVGYDVYFSEAKDPELYGTDIETTRLNDIPVENGKTYYWKIVTKDSVGNESISPIFTFSVGT</sequence>
<dbReference type="KEGG" id="mart:BTR34_14735"/>
<protein>
    <recommendedName>
        <fullName evidence="3">Fibronectin type-III domain-containing protein</fullName>
    </recommendedName>
</protein>
<comment type="caution">
    <text evidence="1">The sequence shown here is derived from an EMBL/GenBank/DDBJ whole genome shotgun (WGS) entry which is preliminary data.</text>
</comment>
<evidence type="ECO:0000313" key="1">
    <source>
        <dbReference type="EMBL" id="OBR41299.1"/>
    </source>
</evidence>
<proteinExistence type="predicted"/>
<dbReference type="AlphaFoldDB" id="A0A1B7ZD84"/>
<dbReference type="PROSITE" id="PS51257">
    <property type="entry name" value="PROKAR_LIPOPROTEIN"/>
    <property type="match status" value="1"/>
</dbReference>
<dbReference type="OrthoDB" id="789771at2"/>
<dbReference type="SUPFAM" id="SSF49265">
    <property type="entry name" value="Fibronectin type III"/>
    <property type="match status" value="1"/>
</dbReference>
<reference evidence="2" key="1">
    <citation type="submission" date="2016-06" db="EMBL/GenBank/DDBJ databases">
        <authorList>
            <person name="Zhan P."/>
        </authorList>
    </citation>
    <scope>NUCLEOTIDE SEQUENCE [LARGE SCALE GENOMIC DNA]</scope>
    <source>
        <strain evidence="2">T28</strain>
    </source>
</reference>
<dbReference type="Proteomes" id="UP000092164">
    <property type="component" value="Unassembled WGS sequence"/>
</dbReference>
<organism evidence="1 2">
    <name type="scientific">Maribacter hydrothermalis</name>
    <dbReference type="NCBI Taxonomy" id="1836467"/>
    <lineage>
        <taxon>Bacteria</taxon>
        <taxon>Pseudomonadati</taxon>
        <taxon>Bacteroidota</taxon>
        <taxon>Flavobacteriia</taxon>
        <taxon>Flavobacteriales</taxon>
        <taxon>Flavobacteriaceae</taxon>
        <taxon>Maribacter</taxon>
    </lineage>
</organism>
<evidence type="ECO:0000313" key="2">
    <source>
        <dbReference type="Proteomes" id="UP000092164"/>
    </source>
</evidence>
<name>A0A1B7ZD84_9FLAO</name>
<accession>A0A1B7ZD84</accession>
<dbReference type="Gene3D" id="2.60.40.10">
    <property type="entry name" value="Immunoglobulins"/>
    <property type="match status" value="1"/>
</dbReference>
<gene>
    <name evidence="1" type="ORF">A9200_13360</name>
</gene>